<evidence type="ECO:0000313" key="6">
    <source>
        <dbReference type="Proteomes" id="UP000031671"/>
    </source>
</evidence>
<proteinExistence type="inferred from homology"/>
<dbReference type="PANTHER" id="PTHR30126:SF91">
    <property type="entry name" value="LYSR FAMILY TRANSCRIPTIONAL REGULATOR"/>
    <property type="match status" value="1"/>
</dbReference>
<dbReference type="InterPro" id="IPR036390">
    <property type="entry name" value="WH_DNA-bd_sf"/>
</dbReference>
<keyword evidence="3" id="KW-0804">Transcription</keyword>
<dbReference type="PANTHER" id="PTHR30126">
    <property type="entry name" value="HTH-TYPE TRANSCRIPTIONAL REGULATOR"/>
    <property type="match status" value="1"/>
</dbReference>
<comment type="similarity">
    <text evidence="1">Belongs to the LysR transcriptional regulatory family.</text>
</comment>
<reference evidence="5 6" key="1">
    <citation type="submission" date="2015-01" db="EMBL/GenBank/DDBJ databases">
        <title>Vibrio sp. C1 JCM 19231 whole genome shotgun sequence.</title>
        <authorList>
            <person name="Sawabe T."/>
            <person name="Meirelles P."/>
            <person name="Feng G."/>
            <person name="Sayaka M."/>
            <person name="Hattori M."/>
            <person name="Ohkuma M."/>
        </authorList>
    </citation>
    <scope>NUCLEOTIDE SEQUENCE [LARGE SCALE GENOMIC DNA]</scope>
    <source>
        <strain evidence="6">JCM 19231</strain>
    </source>
</reference>
<dbReference type="PROSITE" id="PS50931">
    <property type="entry name" value="HTH_LYSR"/>
    <property type="match status" value="1"/>
</dbReference>
<keyword evidence="2" id="KW-0805">Transcription regulation</keyword>
<dbReference type="Pfam" id="PF00126">
    <property type="entry name" value="HTH_1"/>
    <property type="match status" value="1"/>
</dbReference>
<sequence>MLKELVLFKHVYEGDNFRESAKKAGTSIASLSRAIAGLERDCGKKLFLKDGTSTIPTNEARSLYYSVVDCLNSINHEYEVFRNHTPQITLLKPLQVHSELFVQLLHDEEIMGSQFSFKERNNYPSRNKAYADLLIGEIDLFIDKKPIQDRRYQCHKIAVCDLVFIYSKQFHQQTLDIAVERLIKLKWLDDYSEKFVANANSGEYLIDSLASFYEIIKNSKYVGIAPKQTANQLNSNHYWHSEPMGQLELYLIAANRNLVNKPAVQQLLDKIRNSELILR</sequence>
<dbReference type="InterPro" id="IPR036388">
    <property type="entry name" value="WH-like_DNA-bd_sf"/>
</dbReference>
<protein>
    <recommendedName>
        <fullName evidence="4">HTH lysR-type domain-containing protein</fullName>
    </recommendedName>
</protein>
<name>A0A0B8NVZ7_9VIBR</name>
<dbReference type="GO" id="GO:0000976">
    <property type="term" value="F:transcription cis-regulatory region binding"/>
    <property type="evidence" value="ECO:0007669"/>
    <property type="project" value="TreeGrafter"/>
</dbReference>
<dbReference type="EMBL" id="BBRZ01000029">
    <property type="protein sequence ID" value="GAM56442.1"/>
    <property type="molecule type" value="Genomic_DNA"/>
</dbReference>
<reference evidence="5 6" key="2">
    <citation type="submission" date="2015-01" db="EMBL/GenBank/DDBJ databases">
        <authorList>
            <consortium name="NBRP consortium"/>
            <person name="Sawabe T."/>
            <person name="Meirelles P."/>
            <person name="Feng G."/>
            <person name="Sayaka M."/>
            <person name="Hattori M."/>
            <person name="Ohkuma M."/>
        </authorList>
    </citation>
    <scope>NUCLEOTIDE SEQUENCE [LARGE SCALE GENOMIC DNA]</scope>
    <source>
        <strain evidence="6">JCM 19231</strain>
    </source>
</reference>
<keyword evidence="6" id="KW-1185">Reference proteome</keyword>
<dbReference type="SUPFAM" id="SSF53850">
    <property type="entry name" value="Periplasmic binding protein-like II"/>
    <property type="match status" value="1"/>
</dbReference>
<feature type="domain" description="HTH lysR-type" evidence="4">
    <location>
        <begin position="1"/>
        <end position="57"/>
    </location>
</feature>
<dbReference type="Proteomes" id="UP000031671">
    <property type="component" value="Unassembled WGS sequence"/>
</dbReference>
<dbReference type="InterPro" id="IPR000847">
    <property type="entry name" value="LysR_HTH_N"/>
</dbReference>
<dbReference type="AlphaFoldDB" id="A0A0B8NVZ7"/>
<dbReference type="GO" id="GO:0003700">
    <property type="term" value="F:DNA-binding transcription factor activity"/>
    <property type="evidence" value="ECO:0007669"/>
    <property type="project" value="InterPro"/>
</dbReference>
<evidence type="ECO:0000256" key="1">
    <source>
        <dbReference type="ARBA" id="ARBA00009437"/>
    </source>
</evidence>
<evidence type="ECO:0000313" key="5">
    <source>
        <dbReference type="EMBL" id="GAM56442.1"/>
    </source>
</evidence>
<dbReference type="SUPFAM" id="SSF46785">
    <property type="entry name" value="Winged helix' DNA-binding domain"/>
    <property type="match status" value="1"/>
</dbReference>
<evidence type="ECO:0000256" key="2">
    <source>
        <dbReference type="ARBA" id="ARBA00023015"/>
    </source>
</evidence>
<gene>
    <name evidence="5" type="ORF">JCM19231_2588</name>
</gene>
<evidence type="ECO:0000259" key="4">
    <source>
        <dbReference type="PROSITE" id="PS50931"/>
    </source>
</evidence>
<accession>A0A0B8NVZ7</accession>
<comment type="caution">
    <text evidence="5">The sequence shown here is derived from an EMBL/GenBank/DDBJ whole genome shotgun (WGS) entry which is preliminary data.</text>
</comment>
<dbReference type="Gene3D" id="1.10.10.10">
    <property type="entry name" value="Winged helix-like DNA-binding domain superfamily/Winged helix DNA-binding domain"/>
    <property type="match status" value="1"/>
</dbReference>
<organism evidence="5 6">
    <name type="scientific">Vibrio ishigakensis</name>
    <dbReference type="NCBI Taxonomy" id="1481914"/>
    <lineage>
        <taxon>Bacteria</taxon>
        <taxon>Pseudomonadati</taxon>
        <taxon>Pseudomonadota</taxon>
        <taxon>Gammaproteobacteria</taxon>
        <taxon>Vibrionales</taxon>
        <taxon>Vibrionaceae</taxon>
        <taxon>Vibrio</taxon>
    </lineage>
</organism>
<evidence type="ECO:0000256" key="3">
    <source>
        <dbReference type="ARBA" id="ARBA00023163"/>
    </source>
</evidence>
<dbReference type="RefSeq" id="WP_261835702.1">
    <property type="nucleotide sequence ID" value="NZ_AP024882.1"/>
</dbReference>